<feature type="compositionally biased region" description="Polar residues" evidence="1">
    <location>
        <begin position="160"/>
        <end position="172"/>
    </location>
</feature>
<reference evidence="2" key="1">
    <citation type="submission" date="2019-09" db="EMBL/GenBank/DDBJ databases">
        <title>Draft genome information of white flower Hibiscus syriacus.</title>
        <authorList>
            <person name="Kim Y.-M."/>
        </authorList>
    </citation>
    <scope>NUCLEOTIDE SEQUENCE [LARGE SCALE GENOMIC DNA]</scope>
    <source>
        <strain evidence="2">YM2019G1</strain>
    </source>
</reference>
<dbReference type="AlphaFoldDB" id="A0A6A2YQJ9"/>
<feature type="region of interest" description="Disordered" evidence="1">
    <location>
        <begin position="1"/>
        <end position="239"/>
    </location>
</feature>
<comment type="caution">
    <text evidence="2">The sequence shown here is derived from an EMBL/GenBank/DDBJ whole genome shotgun (WGS) entry which is preliminary data.</text>
</comment>
<dbReference type="PANTHER" id="PTHR34802:SF1">
    <property type="entry name" value="CHORISMATE SYNTHASE"/>
    <property type="match status" value="1"/>
</dbReference>
<feature type="compositionally biased region" description="Basic and acidic residues" evidence="1">
    <location>
        <begin position="319"/>
        <end position="330"/>
    </location>
</feature>
<feature type="compositionally biased region" description="Basic and acidic residues" evidence="1">
    <location>
        <begin position="174"/>
        <end position="213"/>
    </location>
</feature>
<sequence>MSLENEEHHSLGFDKKNLSDFEDTSQDRQRIPGTFSGYRRNEYSSSPPTRVELDNYSRGLHGRWDSHSSGKSDRDSDTQSDWDSDHGRRHGNQSRRSWQGPEHDGLLGSGSFPRPSGFTAGVSAPKFRATDQYHLNKSNEPYHPPRPYKALPHSRRETNDSFNDETFGSTECTSEDKAEEERKRRVSFESWRKEQQKAFQEKKINPERRKDDFDLSELLVDSKDDKGPANRNMESDEPILASKIVSEKSSLSIQTPASRPLVPPGFASTGLEKTFGIKTSMQPRSSQVGSSEIEGNLSESKGNLLFNGISDDLPAKQSKQREEETSSEKRLESKIIHLLDNKKSAKAPNFSSALGKLNETISKDSHIYKSYSLSEAFLGPEIIEVTELDSKKLANKMLTETSAVIADGAGSTNFTEPNDSNADETWSLDSSHSSKFAHLFLDEEKKSMDDLSHHRPKDLLSLIQGGEKGGSHDRTVTKHVASNFPFQCSEFGVRHVRSNLMPTGIVNSEQSWNINDVNNSAAVPTVLTCEDLEKSILSESSENDPSLPPVERWKIPDAECEKQEVNVNNHASQHLLSLLQNKTSTNTILSSANHDIRPSEMVQTAETPTGDMAPCHLIDTNAENASGSGKSLTLEALFGSAFMKELQSVGALASVQRGSFESARVDVFESNRFQLNVADDSLLPSTDNIASNRTKFEKNILPFTRREQMKADGIEGHLLGFNGAPSAVDSSHLQAGLESKLGGFDGSAEIGLTEEDNLLVVDNPVELHNFMAGSVKAELLPSHETPNGVAEKLTALKAVFQDERPVVRGKEGPPFLPGPYDMREPDIPFRNQNIHASSSNLHPQLNPGGPLFHSLDSHPSNIGSQMKFMAPEGIIHHDAPLNHQIPTTMFRPAHHPSNGLPGFDPPIHHPMLQKMHIPGKPPPPNLQRGFPGVAQLLPHSNNEMTGMLPELNPMLGFPLGHGHRQHQPNFAGLGMPPGHDVGSGSHHPEALQRLIEMELRSKQMSPFGASGLSQGQGVYGHELDMGFQYR</sequence>
<proteinExistence type="predicted"/>
<feature type="compositionally biased region" description="Basic and acidic residues" evidence="1">
    <location>
        <begin position="1"/>
        <end position="30"/>
    </location>
</feature>
<dbReference type="EMBL" id="VEPZ02001307">
    <property type="protein sequence ID" value="KAE8681556.1"/>
    <property type="molecule type" value="Genomic_DNA"/>
</dbReference>
<feature type="compositionally biased region" description="Basic and acidic residues" evidence="1">
    <location>
        <begin position="62"/>
        <end position="77"/>
    </location>
</feature>
<feature type="region of interest" description="Disordered" evidence="1">
    <location>
        <begin position="308"/>
        <end position="330"/>
    </location>
</feature>
<evidence type="ECO:0000313" key="2">
    <source>
        <dbReference type="EMBL" id="KAE8681556.1"/>
    </source>
</evidence>
<protein>
    <submittedName>
        <fullName evidence="2">Ribosomal L5P family protein</fullName>
    </submittedName>
</protein>
<dbReference type="PANTHER" id="PTHR34802">
    <property type="entry name" value="CHORISMATE SYNTHASE"/>
    <property type="match status" value="1"/>
</dbReference>
<evidence type="ECO:0000256" key="1">
    <source>
        <dbReference type="SAM" id="MobiDB-lite"/>
    </source>
</evidence>
<accession>A0A6A2YQJ9</accession>
<gene>
    <name evidence="2" type="ORF">F3Y22_tig00111318pilonHSYRG00105</name>
</gene>
<keyword evidence="3" id="KW-1185">Reference proteome</keyword>
<organism evidence="2 3">
    <name type="scientific">Hibiscus syriacus</name>
    <name type="common">Rose of Sharon</name>
    <dbReference type="NCBI Taxonomy" id="106335"/>
    <lineage>
        <taxon>Eukaryota</taxon>
        <taxon>Viridiplantae</taxon>
        <taxon>Streptophyta</taxon>
        <taxon>Embryophyta</taxon>
        <taxon>Tracheophyta</taxon>
        <taxon>Spermatophyta</taxon>
        <taxon>Magnoliopsida</taxon>
        <taxon>eudicotyledons</taxon>
        <taxon>Gunneridae</taxon>
        <taxon>Pentapetalae</taxon>
        <taxon>rosids</taxon>
        <taxon>malvids</taxon>
        <taxon>Malvales</taxon>
        <taxon>Malvaceae</taxon>
        <taxon>Malvoideae</taxon>
        <taxon>Hibiscus</taxon>
    </lineage>
</organism>
<dbReference type="Proteomes" id="UP000436088">
    <property type="component" value="Unassembled WGS sequence"/>
</dbReference>
<evidence type="ECO:0000313" key="3">
    <source>
        <dbReference type="Proteomes" id="UP000436088"/>
    </source>
</evidence>
<name>A0A6A2YQJ9_HIBSY</name>